<keyword evidence="3" id="KW-1003">Cell membrane</keyword>
<organism evidence="9 10">
    <name type="scientific">Candidatus Blautia gallistercoris</name>
    <dbReference type="NCBI Taxonomy" id="2838490"/>
    <lineage>
        <taxon>Bacteria</taxon>
        <taxon>Bacillati</taxon>
        <taxon>Bacillota</taxon>
        <taxon>Clostridia</taxon>
        <taxon>Lachnospirales</taxon>
        <taxon>Lachnospiraceae</taxon>
        <taxon>Blautia</taxon>
    </lineage>
</organism>
<dbReference type="Proteomes" id="UP000886817">
    <property type="component" value="Unassembled WGS sequence"/>
</dbReference>
<evidence type="ECO:0000256" key="3">
    <source>
        <dbReference type="ARBA" id="ARBA00022475"/>
    </source>
</evidence>
<evidence type="ECO:0000256" key="2">
    <source>
        <dbReference type="ARBA" id="ARBA00022448"/>
    </source>
</evidence>
<feature type="transmembrane region" description="Helical" evidence="8">
    <location>
        <begin position="64"/>
        <end position="83"/>
    </location>
</feature>
<reference evidence="9" key="1">
    <citation type="journal article" date="2021" name="PeerJ">
        <title>Extensive microbial diversity within the chicken gut microbiome revealed by metagenomics and culture.</title>
        <authorList>
            <person name="Gilroy R."/>
            <person name="Ravi A."/>
            <person name="Getino M."/>
            <person name="Pursley I."/>
            <person name="Horton D.L."/>
            <person name="Alikhan N.F."/>
            <person name="Baker D."/>
            <person name="Gharbi K."/>
            <person name="Hall N."/>
            <person name="Watson M."/>
            <person name="Adriaenssens E.M."/>
            <person name="Foster-Nyarko E."/>
            <person name="Jarju S."/>
            <person name="Secka A."/>
            <person name="Antonio M."/>
            <person name="Oren A."/>
            <person name="Chaudhuri R.R."/>
            <person name="La Ragione R."/>
            <person name="Hildebrand F."/>
            <person name="Pallen M.J."/>
        </authorList>
    </citation>
    <scope>NUCLEOTIDE SEQUENCE</scope>
    <source>
        <strain evidence="9">ChiSjej1B19-8411</strain>
    </source>
</reference>
<keyword evidence="5 8" id="KW-0812">Transmembrane</keyword>
<feature type="transmembrane region" description="Helical" evidence="8">
    <location>
        <begin position="175"/>
        <end position="200"/>
    </location>
</feature>
<feature type="transmembrane region" description="Helical" evidence="8">
    <location>
        <begin position="31"/>
        <end position="52"/>
    </location>
</feature>
<name>A0A9D2B1U2_9FIRM</name>
<evidence type="ECO:0000256" key="6">
    <source>
        <dbReference type="ARBA" id="ARBA00022989"/>
    </source>
</evidence>
<proteinExistence type="predicted"/>
<protein>
    <submittedName>
        <fullName evidence="9">ABC transporter permease</fullName>
    </submittedName>
</protein>
<comment type="caution">
    <text evidence="9">The sequence shown here is derived from an EMBL/GenBank/DDBJ whole genome shotgun (WGS) entry which is preliminary data.</text>
</comment>
<dbReference type="GO" id="GO:0022857">
    <property type="term" value="F:transmembrane transporter activity"/>
    <property type="evidence" value="ECO:0007669"/>
    <property type="project" value="InterPro"/>
</dbReference>
<evidence type="ECO:0000256" key="1">
    <source>
        <dbReference type="ARBA" id="ARBA00004651"/>
    </source>
</evidence>
<keyword evidence="4" id="KW-0997">Cell inner membrane</keyword>
<reference evidence="9" key="2">
    <citation type="submission" date="2021-04" db="EMBL/GenBank/DDBJ databases">
        <authorList>
            <person name="Gilroy R."/>
        </authorList>
    </citation>
    <scope>NUCLEOTIDE SEQUENCE</scope>
    <source>
        <strain evidence="9">ChiSjej1B19-8411</strain>
    </source>
</reference>
<dbReference type="PANTHER" id="PTHR32196:SF21">
    <property type="entry name" value="ABC TRANSPORTER PERMEASE PROTEIN YPHD-RELATED"/>
    <property type="match status" value="1"/>
</dbReference>
<comment type="subcellular location">
    <subcellularLocation>
        <location evidence="1">Cell membrane</location>
        <topology evidence="1">Multi-pass membrane protein</topology>
    </subcellularLocation>
</comment>
<keyword evidence="7 8" id="KW-0472">Membrane</keyword>
<evidence type="ECO:0000256" key="5">
    <source>
        <dbReference type="ARBA" id="ARBA00022692"/>
    </source>
</evidence>
<evidence type="ECO:0000256" key="7">
    <source>
        <dbReference type="ARBA" id="ARBA00023136"/>
    </source>
</evidence>
<gene>
    <name evidence="9" type="ORF">IAA45_01700</name>
</gene>
<evidence type="ECO:0000256" key="8">
    <source>
        <dbReference type="SAM" id="Phobius"/>
    </source>
</evidence>
<sequence>MNANTEKKMTVVEEFVCSIDREQKKERITRLVPVFILVLLIAFFTILSPSFLSYSNIIALMNQLSIPLILSCGATFVIIIGSIDLSIEGAMALAGTVLACLIANNTTPYNLGFGAILIALAAGMGVGGISGLLHVKCKVPSFLLTWGISSVCTGLTLLLYRAIPIQIEDTRLLMIAQGTFLGLPILIWIALIIFLICLFIQEYTWIGRYIYAVGADENVPKSAGINTDRVKIIVFVFSGLCIAIAGILGAARLGRGDLQISTSRLFPTITAVVLGGTPLSGGRGSVVNSLLGCLIITVLNNGMIFMGVPNNVVDGIEGIIIITAVTLSANRNRKVVVK</sequence>
<feature type="transmembrane region" description="Helical" evidence="8">
    <location>
        <begin position="142"/>
        <end position="163"/>
    </location>
</feature>
<dbReference type="GO" id="GO:0005886">
    <property type="term" value="C:plasma membrane"/>
    <property type="evidence" value="ECO:0007669"/>
    <property type="project" value="UniProtKB-SubCell"/>
</dbReference>
<keyword evidence="2" id="KW-0813">Transport</keyword>
<accession>A0A9D2B1U2</accession>
<evidence type="ECO:0000256" key="4">
    <source>
        <dbReference type="ARBA" id="ARBA00022519"/>
    </source>
</evidence>
<dbReference type="EMBL" id="DXEX01000045">
    <property type="protein sequence ID" value="HIX58417.1"/>
    <property type="molecule type" value="Genomic_DNA"/>
</dbReference>
<feature type="transmembrane region" description="Helical" evidence="8">
    <location>
        <begin position="90"/>
        <end position="107"/>
    </location>
</feature>
<dbReference type="InterPro" id="IPR001851">
    <property type="entry name" value="ABC_transp_permease"/>
</dbReference>
<keyword evidence="6 8" id="KW-1133">Transmembrane helix</keyword>
<feature type="transmembrane region" description="Helical" evidence="8">
    <location>
        <begin position="286"/>
        <end position="306"/>
    </location>
</feature>
<dbReference type="PANTHER" id="PTHR32196">
    <property type="entry name" value="ABC TRANSPORTER PERMEASE PROTEIN YPHD-RELATED-RELATED"/>
    <property type="match status" value="1"/>
</dbReference>
<feature type="transmembrane region" description="Helical" evidence="8">
    <location>
        <begin position="260"/>
        <end position="279"/>
    </location>
</feature>
<dbReference type="Pfam" id="PF02653">
    <property type="entry name" value="BPD_transp_2"/>
    <property type="match status" value="1"/>
</dbReference>
<evidence type="ECO:0000313" key="10">
    <source>
        <dbReference type="Proteomes" id="UP000886817"/>
    </source>
</evidence>
<dbReference type="AlphaFoldDB" id="A0A9D2B1U2"/>
<evidence type="ECO:0000313" key="9">
    <source>
        <dbReference type="EMBL" id="HIX58417.1"/>
    </source>
</evidence>
<dbReference type="CDD" id="cd06579">
    <property type="entry name" value="TM_PBP1_transp_AraH_like"/>
    <property type="match status" value="1"/>
</dbReference>
<feature type="transmembrane region" description="Helical" evidence="8">
    <location>
        <begin position="312"/>
        <end position="329"/>
    </location>
</feature>
<feature type="transmembrane region" description="Helical" evidence="8">
    <location>
        <begin position="232"/>
        <end position="254"/>
    </location>
</feature>
<feature type="transmembrane region" description="Helical" evidence="8">
    <location>
        <begin position="113"/>
        <end position="135"/>
    </location>
</feature>